<reference evidence="1" key="2">
    <citation type="submission" date="2025-09" db="UniProtKB">
        <authorList>
            <consortium name="Ensembl"/>
        </authorList>
    </citation>
    <scope>IDENTIFICATION</scope>
</reference>
<reference evidence="1" key="1">
    <citation type="submission" date="2025-08" db="UniProtKB">
        <authorList>
            <consortium name="Ensembl"/>
        </authorList>
    </citation>
    <scope>IDENTIFICATION</scope>
</reference>
<dbReference type="Ensembl" id="ENSEBUT00000015016.1">
    <property type="protein sequence ID" value="ENSEBUP00000014440.1"/>
    <property type="gene ID" value="ENSEBUG00000009102.1"/>
</dbReference>
<accession>A0A8C4QEW3</accession>
<name>A0A8C4QEW3_EPTBU</name>
<keyword evidence="2" id="KW-1185">Reference proteome</keyword>
<dbReference type="Gene3D" id="3.30.420.10">
    <property type="entry name" value="Ribonuclease H-like superfamily/Ribonuclease H"/>
    <property type="match status" value="1"/>
</dbReference>
<dbReference type="AlphaFoldDB" id="A0A8C4QEW3"/>
<sequence length="216" mass="24266">MQIDLPLFLFFPFQGVRSNGTKLLPYFDHKTPPHPLSSANSLHSPTTPPPLLICLLKQSSHLNHGLPNLSAVFAILSSPILNQWSAQLSQHFTNIPNKLICTPISPLSSSILLLLPILYTPAILLTQLSQACSLCCLSVPPFSEHKDLNPIEHFWDILEQRLGRFPPPTSKCELKDFLVEEWCLILPAEFQMLVDSTCHGPNMPCWMHMVAKCPIW</sequence>
<protein>
    <submittedName>
        <fullName evidence="1">Uncharacterized protein</fullName>
    </submittedName>
</protein>
<evidence type="ECO:0000313" key="2">
    <source>
        <dbReference type="Proteomes" id="UP000694388"/>
    </source>
</evidence>
<evidence type="ECO:0000313" key="1">
    <source>
        <dbReference type="Ensembl" id="ENSEBUP00000014440.1"/>
    </source>
</evidence>
<dbReference type="GO" id="GO:0003676">
    <property type="term" value="F:nucleic acid binding"/>
    <property type="evidence" value="ECO:0007669"/>
    <property type="project" value="InterPro"/>
</dbReference>
<dbReference type="InterPro" id="IPR036397">
    <property type="entry name" value="RNaseH_sf"/>
</dbReference>
<organism evidence="1 2">
    <name type="scientific">Eptatretus burgeri</name>
    <name type="common">Inshore hagfish</name>
    <dbReference type="NCBI Taxonomy" id="7764"/>
    <lineage>
        <taxon>Eukaryota</taxon>
        <taxon>Metazoa</taxon>
        <taxon>Chordata</taxon>
        <taxon>Craniata</taxon>
        <taxon>Vertebrata</taxon>
        <taxon>Cyclostomata</taxon>
        <taxon>Myxini</taxon>
        <taxon>Myxiniformes</taxon>
        <taxon>Myxinidae</taxon>
        <taxon>Eptatretinae</taxon>
        <taxon>Eptatretus</taxon>
    </lineage>
</organism>
<dbReference type="Proteomes" id="UP000694388">
    <property type="component" value="Unplaced"/>
</dbReference>
<proteinExistence type="predicted"/>